<dbReference type="Gene3D" id="3.40.190.10">
    <property type="entry name" value="Periplasmic binding protein-like II"/>
    <property type="match status" value="2"/>
</dbReference>
<dbReference type="PANTHER" id="PTHR30346">
    <property type="entry name" value="TRANSCRIPTIONAL DUAL REGULATOR HCAR-RELATED"/>
    <property type="match status" value="1"/>
</dbReference>
<dbReference type="Pfam" id="PF03466">
    <property type="entry name" value="LysR_substrate"/>
    <property type="match status" value="1"/>
</dbReference>
<name>A0A8J3KCH6_9ACTN</name>
<dbReference type="PANTHER" id="PTHR30346:SF0">
    <property type="entry name" value="HCA OPERON TRANSCRIPTIONAL ACTIVATOR HCAR"/>
    <property type="match status" value="1"/>
</dbReference>
<dbReference type="CDD" id="cd05466">
    <property type="entry name" value="PBP2_LTTR_substrate"/>
    <property type="match status" value="1"/>
</dbReference>
<reference evidence="7 8" key="1">
    <citation type="submission" date="2021-01" db="EMBL/GenBank/DDBJ databases">
        <title>Whole genome shotgun sequence of Catellatospora citrea NBRC 14495.</title>
        <authorList>
            <person name="Komaki H."/>
            <person name="Tamura T."/>
        </authorList>
    </citation>
    <scope>NUCLEOTIDE SEQUENCE [LARGE SCALE GENOMIC DNA]</scope>
    <source>
        <strain evidence="7 8">NBRC 14495</strain>
    </source>
</reference>
<comment type="caution">
    <text evidence="7">The sequence shown here is derived from an EMBL/GenBank/DDBJ whole genome shotgun (WGS) entry which is preliminary data.</text>
</comment>
<dbReference type="InterPro" id="IPR005119">
    <property type="entry name" value="LysR_subst-bd"/>
</dbReference>
<evidence type="ECO:0000256" key="5">
    <source>
        <dbReference type="SAM" id="MobiDB-lite"/>
    </source>
</evidence>
<sequence length="197" mass="21257">MHIEMREMFDVRAAVTGVRRGRPLNRADLEELTPHMAGIDNAVRRAIEAARGISGTLRAGFLGAAAGQLLLKAVARMGARYPDCEIHIHEAQVHDAYERVFGGTVDVLITALPVHGVRVGPVLLSEPQLLAIPADHPLAGQAEVTREVLADHPVVQMPDTLPEETRLYRIPATTPSGRPVPLGPKADGPGHTRARPR</sequence>
<comment type="similarity">
    <text evidence="1">Belongs to the LysR transcriptional regulatory family.</text>
</comment>
<protein>
    <recommendedName>
        <fullName evidence="6">LysR substrate-binding domain-containing protein</fullName>
    </recommendedName>
</protein>
<dbReference type="Proteomes" id="UP000659904">
    <property type="component" value="Unassembled WGS sequence"/>
</dbReference>
<organism evidence="7 8">
    <name type="scientific">Catellatospora citrea</name>
    <dbReference type="NCBI Taxonomy" id="53366"/>
    <lineage>
        <taxon>Bacteria</taxon>
        <taxon>Bacillati</taxon>
        <taxon>Actinomycetota</taxon>
        <taxon>Actinomycetes</taxon>
        <taxon>Micromonosporales</taxon>
        <taxon>Micromonosporaceae</taxon>
        <taxon>Catellatospora</taxon>
    </lineage>
</organism>
<accession>A0A8J3KCH6</accession>
<dbReference type="GO" id="GO:0003700">
    <property type="term" value="F:DNA-binding transcription factor activity"/>
    <property type="evidence" value="ECO:0007669"/>
    <property type="project" value="TreeGrafter"/>
</dbReference>
<keyword evidence="2" id="KW-0805">Transcription regulation</keyword>
<keyword evidence="4" id="KW-0804">Transcription</keyword>
<evidence type="ECO:0000256" key="3">
    <source>
        <dbReference type="ARBA" id="ARBA00023125"/>
    </source>
</evidence>
<dbReference type="EMBL" id="BONH01000028">
    <property type="protein sequence ID" value="GIG00428.1"/>
    <property type="molecule type" value="Genomic_DNA"/>
</dbReference>
<gene>
    <name evidence="7" type="ORF">Cci01nite_55210</name>
</gene>
<proteinExistence type="inferred from homology"/>
<evidence type="ECO:0000256" key="1">
    <source>
        <dbReference type="ARBA" id="ARBA00009437"/>
    </source>
</evidence>
<feature type="region of interest" description="Disordered" evidence="5">
    <location>
        <begin position="171"/>
        <end position="197"/>
    </location>
</feature>
<feature type="domain" description="LysR substrate-binding" evidence="6">
    <location>
        <begin position="51"/>
        <end position="160"/>
    </location>
</feature>
<keyword evidence="3" id="KW-0238">DNA-binding</keyword>
<evidence type="ECO:0000259" key="6">
    <source>
        <dbReference type="Pfam" id="PF03466"/>
    </source>
</evidence>
<dbReference type="AlphaFoldDB" id="A0A8J3KCH6"/>
<dbReference type="GO" id="GO:0032993">
    <property type="term" value="C:protein-DNA complex"/>
    <property type="evidence" value="ECO:0007669"/>
    <property type="project" value="TreeGrafter"/>
</dbReference>
<evidence type="ECO:0000313" key="7">
    <source>
        <dbReference type="EMBL" id="GIG00428.1"/>
    </source>
</evidence>
<keyword evidence="8" id="KW-1185">Reference proteome</keyword>
<dbReference type="SUPFAM" id="SSF53850">
    <property type="entry name" value="Periplasmic binding protein-like II"/>
    <property type="match status" value="1"/>
</dbReference>
<evidence type="ECO:0000256" key="4">
    <source>
        <dbReference type="ARBA" id="ARBA00023163"/>
    </source>
</evidence>
<dbReference type="GO" id="GO:0003677">
    <property type="term" value="F:DNA binding"/>
    <property type="evidence" value="ECO:0007669"/>
    <property type="project" value="UniProtKB-KW"/>
</dbReference>
<evidence type="ECO:0000256" key="2">
    <source>
        <dbReference type="ARBA" id="ARBA00023015"/>
    </source>
</evidence>
<evidence type="ECO:0000313" key="8">
    <source>
        <dbReference type="Proteomes" id="UP000659904"/>
    </source>
</evidence>